<dbReference type="InterPro" id="IPR043203">
    <property type="entry name" value="VGCC_Ca_Na"/>
</dbReference>
<accession>A0ABN9PCA7</accession>
<feature type="transmembrane region" description="Helical" evidence="7">
    <location>
        <begin position="384"/>
        <end position="404"/>
    </location>
</feature>
<protein>
    <recommendedName>
        <fullName evidence="8">EF-hand domain-containing protein</fullName>
    </recommendedName>
</protein>
<comment type="caution">
    <text evidence="9">The sequence shown here is derived from an EMBL/GenBank/DDBJ whole genome shotgun (WGS) entry which is preliminary data.</text>
</comment>
<dbReference type="EMBL" id="CAUYUJ010000431">
    <property type="protein sequence ID" value="CAK0790488.1"/>
    <property type="molecule type" value="Genomic_DNA"/>
</dbReference>
<keyword evidence="10" id="KW-1185">Reference proteome</keyword>
<dbReference type="SUPFAM" id="SSF47473">
    <property type="entry name" value="EF-hand"/>
    <property type="match status" value="1"/>
</dbReference>
<dbReference type="InterPro" id="IPR002048">
    <property type="entry name" value="EF_hand_dom"/>
</dbReference>
<feature type="region of interest" description="Disordered" evidence="6">
    <location>
        <begin position="138"/>
        <end position="170"/>
    </location>
</feature>
<gene>
    <name evidence="9" type="ORF">PCOR1329_LOCUS1748</name>
</gene>
<dbReference type="SMART" id="SM00054">
    <property type="entry name" value="EFh"/>
    <property type="match status" value="2"/>
</dbReference>
<evidence type="ECO:0000256" key="6">
    <source>
        <dbReference type="SAM" id="MobiDB-lite"/>
    </source>
</evidence>
<feature type="transmembrane region" description="Helical" evidence="7">
    <location>
        <begin position="234"/>
        <end position="253"/>
    </location>
</feature>
<evidence type="ECO:0000256" key="4">
    <source>
        <dbReference type="ARBA" id="ARBA00022989"/>
    </source>
</evidence>
<feature type="transmembrane region" description="Helical" evidence="7">
    <location>
        <begin position="416"/>
        <end position="437"/>
    </location>
</feature>
<dbReference type="Proteomes" id="UP001189429">
    <property type="component" value="Unassembled WGS sequence"/>
</dbReference>
<dbReference type="Pfam" id="PF13202">
    <property type="entry name" value="EF-hand_5"/>
    <property type="match status" value="2"/>
</dbReference>
<evidence type="ECO:0000313" key="9">
    <source>
        <dbReference type="EMBL" id="CAK0790488.1"/>
    </source>
</evidence>
<evidence type="ECO:0000256" key="3">
    <source>
        <dbReference type="ARBA" id="ARBA00022837"/>
    </source>
</evidence>
<feature type="transmembrane region" description="Helical" evidence="7">
    <location>
        <begin position="457"/>
        <end position="476"/>
    </location>
</feature>
<reference evidence="9" key="1">
    <citation type="submission" date="2023-10" db="EMBL/GenBank/DDBJ databases">
        <authorList>
            <person name="Chen Y."/>
            <person name="Shah S."/>
            <person name="Dougan E. K."/>
            <person name="Thang M."/>
            <person name="Chan C."/>
        </authorList>
    </citation>
    <scope>NUCLEOTIDE SEQUENCE [LARGE SCALE GENOMIC DNA]</scope>
</reference>
<keyword evidence="2 7" id="KW-0812">Transmembrane</keyword>
<dbReference type="Pfam" id="PF00520">
    <property type="entry name" value="Ion_trans"/>
    <property type="match status" value="1"/>
</dbReference>
<keyword evidence="5 7" id="KW-0472">Membrane</keyword>
<dbReference type="SUPFAM" id="SSF81324">
    <property type="entry name" value="Voltage-gated potassium channels"/>
    <property type="match status" value="1"/>
</dbReference>
<evidence type="ECO:0000256" key="5">
    <source>
        <dbReference type="ARBA" id="ARBA00023136"/>
    </source>
</evidence>
<feature type="domain" description="EF-hand" evidence="8">
    <location>
        <begin position="547"/>
        <end position="582"/>
    </location>
</feature>
<evidence type="ECO:0000313" key="10">
    <source>
        <dbReference type="Proteomes" id="UP001189429"/>
    </source>
</evidence>
<proteinExistence type="predicted"/>
<evidence type="ECO:0000256" key="2">
    <source>
        <dbReference type="ARBA" id="ARBA00022692"/>
    </source>
</evidence>
<name>A0ABN9PCA7_9DINO</name>
<dbReference type="InterPro" id="IPR027359">
    <property type="entry name" value="Volt_channel_dom_sf"/>
</dbReference>
<dbReference type="PANTHER" id="PTHR10037">
    <property type="entry name" value="VOLTAGE-GATED CATION CHANNEL CALCIUM AND SODIUM"/>
    <property type="match status" value="1"/>
</dbReference>
<dbReference type="PANTHER" id="PTHR10037:SF293">
    <property type="entry name" value="EF-HAND DOMAIN-CONTAINING PROTEIN"/>
    <property type="match status" value="1"/>
</dbReference>
<dbReference type="Gene3D" id="1.10.238.10">
    <property type="entry name" value="EF-hand"/>
    <property type="match status" value="1"/>
</dbReference>
<evidence type="ECO:0000256" key="1">
    <source>
        <dbReference type="ARBA" id="ARBA00004141"/>
    </source>
</evidence>
<keyword evidence="4 7" id="KW-1133">Transmembrane helix</keyword>
<dbReference type="InterPro" id="IPR005821">
    <property type="entry name" value="Ion_trans_dom"/>
</dbReference>
<feature type="transmembrane region" description="Helical" evidence="7">
    <location>
        <begin position="273"/>
        <end position="292"/>
    </location>
</feature>
<comment type="subcellular location">
    <subcellularLocation>
        <location evidence="1">Membrane</location>
        <topology evidence="1">Multi-pass membrane protein</topology>
    </subcellularLocation>
</comment>
<dbReference type="PROSITE" id="PS00018">
    <property type="entry name" value="EF_HAND_1"/>
    <property type="match status" value="2"/>
</dbReference>
<evidence type="ECO:0000256" key="7">
    <source>
        <dbReference type="SAM" id="Phobius"/>
    </source>
</evidence>
<feature type="region of interest" description="Disordered" evidence="6">
    <location>
        <begin position="104"/>
        <end position="126"/>
    </location>
</feature>
<dbReference type="InterPro" id="IPR011992">
    <property type="entry name" value="EF-hand-dom_pair"/>
</dbReference>
<dbReference type="PROSITE" id="PS50222">
    <property type="entry name" value="EF_HAND_2"/>
    <property type="match status" value="2"/>
</dbReference>
<dbReference type="Gene3D" id="1.20.120.350">
    <property type="entry name" value="Voltage-gated potassium channels. Chain C"/>
    <property type="match status" value="1"/>
</dbReference>
<feature type="domain" description="EF-hand" evidence="8">
    <location>
        <begin position="504"/>
        <end position="539"/>
    </location>
</feature>
<dbReference type="InterPro" id="IPR018247">
    <property type="entry name" value="EF_Hand_1_Ca_BS"/>
</dbReference>
<evidence type="ECO:0000259" key="8">
    <source>
        <dbReference type="PROSITE" id="PS50222"/>
    </source>
</evidence>
<keyword evidence="3" id="KW-0106">Calcium</keyword>
<organism evidence="9 10">
    <name type="scientific">Prorocentrum cordatum</name>
    <dbReference type="NCBI Taxonomy" id="2364126"/>
    <lineage>
        <taxon>Eukaryota</taxon>
        <taxon>Sar</taxon>
        <taxon>Alveolata</taxon>
        <taxon>Dinophyceae</taxon>
        <taxon>Prorocentrales</taxon>
        <taxon>Prorocentraceae</taxon>
        <taxon>Prorocentrum</taxon>
    </lineage>
</organism>
<sequence>MAQPMRTIPVPGPQVHRNSLQSIQEGLPGHVEESDELMPTGVVRPAHPTARIAPGPPEESAPMELHPLPPVEQLALELGDIINRQHSELRRRLDGFVLHSRQRPSKNSVGVCSPADGPEVWSARPSRSSFAMGRASWAFDQPGVPEHRRPSGRPTKSSRVLDEADQSTTSKYVWENQKKPRKTGRISEISMGDIITRRTTRDWTRTKSMPVWMKAVTANSSGWRINLLSMTNDWRYETANAFLILVNALLTAWETEYAATQLNSGSGEYYVPAHFVFVMFASCFFFTLDLVLRIIPRGVDMYGGKDWKWNVFDSVVVAGSWLEVVGYLGDVADNWLSNASVLRVLRLVRVSRVFRAFRFLVYFRDLRITVAMLCDAIIPLLTFSVIMAAVFMVFGIFFTAGVTAHMTSNGKDESLILYYGSLFKTMATLYMAITGGIDWENAATPLSKLSSLYSVVFYVYITFSILAMLNVVNARWRIFIDNTMQRSKNDRDYVVQTEMEAKRDFLFTMDTLFDELDPDRSGTIGLDELQSKIMDPKVNAYFRAIDLNVFKVTNLFQLMDRDDSGAIDKKEFREGCTRLRGEAKELDVAILQLEMSELTALSNDIFDRLSHLGEHIDRRFDEVAKSDATTHRPSLRPSLRPA</sequence>